<gene>
    <name evidence="2" type="ORF">H7U36_13665</name>
</gene>
<dbReference type="EMBL" id="JACLYY010000016">
    <property type="protein sequence ID" value="MBM6739132.1"/>
    <property type="molecule type" value="Genomic_DNA"/>
</dbReference>
<comment type="caution">
    <text evidence="2">The sequence shown here is derived from an EMBL/GenBank/DDBJ whole genome shotgun (WGS) entry which is preliminary data.</text>
</comment>
<sequence length="109" mass="11753">MALGVLVIFYLAICVISIGGFLALYLVKNERVKKVVFYILSVWGIALAALQAVSLPMNWTGQRVATMGLGALCVVSLALYLTAKSRGQRTAACLLLTIATAVMILRFVF</sequence>
<dbReference type="RefSeq" id="WP_191428772.1">
    <property type="nucleotide sequence ID" value="NZ_JACLYY010000016.1"/>
</dbReference>
<dbReference type="Proteomes" id="UP000716906">
    <property type="component" value="Unassembled WGS sequence"/>
</dbReference>
<reference evidence="2 3" key="1">
    <citation type="journal article" date="2021" name="Sci. Rep.">
        <title>The distribution of antibiotic resistance genes in chicken gut microbiota commensals.</title>
        <authorList>
            <person name="Juricova H."/>
            <person name="Matiasovicova J."/>
            <person name="Kubasova T."/>
            <person name="Cejkova D."/>
            <person name="Rychlik I."/>
        </authorList>
    </citation>
    <scope>NUCLEOTIDE SEQUENCE [LARGE SCALE GENOMIC DNA]</scope>
    <source>
        <strain evidence="2 3">An773</strain>
    </source>
</reference>
<protein>
    <submittedName>
        <fullName evidence="2">Uncharacterized protein</fullName>
    </submittedName>
</protein>
<keyword evidence="3" id="KW-1185">Reference proteome</keyword>
<name>A0ABS2EBV8_9FIRM</name>
<feature type="transmembrane region" description="Helical" evidence="1">
    <location>
        <begin position="35"/>
        <end position="53"/>
    </location>
</feature>
<feature type="transmembrane region" description="Helical" evidence="1">
    <location>
        <begin position="90"/>
        <end position="108"/>
    </location>
</feature>
<proteinExistence type="predicted"/>
<evidence type="ECO:0000313" key="3">
    <source>
        <dbReference type="Proteomes" id="UP000716906"/>
    </source>
</evidence>
<evidence type="ECO:0000256" key="1">
    <source>
        <dbReference type="SAM" id="Phobius"/>
    </source>
</evidence>
<evidence type="ECO:0000313" key="2">
    <source>
        <dbReference type="EMBL" id="MBM6739132.1"/>
    </source>
</evidence>
<keyword evidence="1" id="KW-0812">Transmembrane</keyword>
<keyword evidence="1" id="KW-1133">Transmembrane helix</keyword>
<keyword evidence="1" id="KW-0472">Membrane</keyword>
<organism evidence="2 3">
    <name type="scientific">Faecalicatena fissicatena</name>
    <dbReference type="NCBI Taxonomy" id="290055"/>
    <lineage>
        <taxon>Bacteria</taxon>
        <taxon>Bacillati</taxon>
        <taxon>Bacillota</taxon>
        <taxon>Clostridia</taxon>
        <taxon>Lachnospirales</taxon>
        <taxon>Lachnospiraceae</taxon>
        <taxon>Faecalicatena</taxon>
    </lineage>
</organism>
<feature type="transmembrane region" description="Helical" evidence="1">
    <location>
        <begin position="6"/>
        <end position="26"/>
    </location>
</feature>
<feature type="transmembrane region" description="Helical" evidence="1">
    <location>
        <begin position="65"/>
        <end position="83"/>
    </location>
</feature>
<accession>A0ABS2EBV8</accession>